<name>A0A976IM00_BRELC</name>
<dbReference type="RefSeq" id="XP_067823797.1">
    <property type="nucleotide sequence ID" value="XM_067960089.1"/>
</dbReference>
<dbReference type="OrthoDB" id="1434354at2759"/>
<dbReference type="PROSITE" id="PS50866">
    <property type="entry name" value="GOLD"/>
    <property type="match status" value="1"/>
</dbReference>
<reference evidence="3 4" key="1">
    <citation type="journal article" date="2021" name="Genome Biol.">
        <title>AFLAP: assembly-free linkage analysis pipeline using k-mers from genome sequencing data.</title>
        <authorList>
            <person name="Fletcher K."/>
            <person name="Zhang L."/>
            <person name="Gil J."/>
            <person name="Han R."/>
            <person name="Cavanaugh K."/>
            <person name="Michelmore R."/>
        </authorList>
    </citation>
    <scope>NUCLEOTIDE SEQUENCE [LARGE SCALE GENOMIC DNA]</scope>
    <source>
        <strain evidence="3 4">SF5</strain>
    </source>
</reference>
<dbReference type="AlphaFoldDB" id="A0A976IM00"/>
<gene>
    <name evidence="3" type="ORF">CCR75_001988</name>
</gene>
<proteinExistence type="predicted"/>
<dbReference type="InterPro" id="IPR036598">
    <property type="entry name" value="GOLD_dom_sf"/>
</dbReference>
<evidence type="ECO:0000313" key="4">
    <source>
        <dbReference type="Proteomes" id="UP000294530"/>
    </source>
</evidence>
<dbReference type="InterPro" id="IPR009038">
    <property type="entry name" value="GOLD_dom"/>
</dbReference>
<sequence length="788" mass="88651">MEDTTTAATPASSDQAPFVAPIEDSADDQFLDVVVTSVDAVSPISVAQSFTSSSLMGYTVEFVVTKGATSYCMKRPLGTLYDVLNVIQATALAPTVMYALPVFPLQNSQNDAIIAQWCAQMTAFLAMHGQNLLAWHPKWLQFVTEREEDKGARMHMTAVDFILQPFPMAKVVIPRGAQEKVVMHVHSDNEMQQYIVWRFELEDYDVDFSVSYAPEPYAQPLEIIHGRTRYVSTTTGRAVEGSYRCVRPGTASFVWDNSYSRLRGKNVLYQVQVVSTSIMDSALAAADALDEAIQVEKARDLERSAALSTALIVSPGTLSTETPRYSAYLSEAIAQQSWLLTAPLTVAGQLAYKLFGSPEQGGCTHSKSARSDTEARSLVEELNRLNMQLLERLETLDDRVATLTAERDQARSKTHVVLVEKENVVHESKAREQELGVVVQELERMQRERQAWREIQAERDALLEEKHRWAMSDEFGEDDHHSLRGTSEMDVAIRLRREQELGQAEATVLKCRAELGYQLSNHLTGTSTRLERVAKDMAATKQQYEEQMQLWEHERLQLKQQLVKARGQRRVLVTEIRNLRTQSEGQIAVAMAEASEARMVNTRLKKQNEILLTQIRTLLDEVNEHEKKCLTNLQPREVDGQGAQVADALNKVTMPAVSATTAKSCNKNCFDGDYHSEVVAKDDHLPIPYTLNEKDIAMLNGRAPVVNFANELLLEQQEQAPSLSIALRGHDTVFRARLVAFFEERDPDKVAEVDEMLANYQGVEESLFESLELKYNFMELTRRIAQTL</sequence>
<feature type="domain" description="GOLD" evidence="2">
    <location>
        <begin position="159"/>
        <end position="273"/>
    </location>
</feature>
<accession>A0A976IM00</accession>
<evidence type="ECO:0000313" key="3">
    <source>
        <dbReference type="EMBL" id="TDH74299.1"/>
    </source>
</evidence>
<protein>
    <recommendedName>
        <fullName evidence="2">GOLD domain-containing protein</fullName>
    </recommendedName>
</protein>
<keyword evidence="4" id="KW-1185">Reference proteome</keyword>
<dbReference type="GeneID" id="94345760"/>
<keyword evidence="1" id="KW-0175">Coiled coil</keyword>
<dbReference type="Gene3D" id="2.60.120.680">
    <property type="entry name" value="GOLD domain"/>
    <property type="match status" value="1"/>
</dbReference>
<dbReference type="Proteomes" id="UP000294530">
    <property type="component" value="Unassembled WGS sequence"/>
</dbReference>
<feature type="coiled-coil region" evidence="1">
    <location>
        <begin position="601"/>
        <end position="628"/>
    </location>
</feature>
<organism evidence="3 4">
    <name type="scientific">Bremia lactucae</name>
    <name type="common">Lettuce downy mildew</name>
    <dbReference type="NCBI Taxonomy" id="4779"/>
    <lineage>
        <taxon>Eukaryota</taxon>
        <taxon>Sar</taxon>
        <taxon>Stramenopiles</taxon>
        <taxon>Oomycota</taxon>
        <taxon>Peronosporomycetes</taxon>
        <taxon>Peronosporales</taxon>
        <taxon>Peronosporaceae</taxon>
        <taxon>Bremia</taxon>
    </lineage>
</organism>
<dbReference type="SUPFAM" id="SSF101576">
    <property type="entry name" value="Supernatant protein factor (SPF), C-terminal domain"/>
    <property type="match status" value="1"/>
</dbReference>
<feature type="coiled-coil region" evidence="1">
    <location>
        <begin position="527"/>
        <end position="568"/>
    </location>
</feature>
<dbReference type="KEGG" id="blac:94345760"/>
<dbReference type="EMBL" id="SHOA02000003">
    <property type="protein sequence ID" value="TDH74299.1"/>
    <property type="molecule type" value="Genomic_DNA"/>
</dbReference>
<comment type="caution">
    <text evidence="3">The sequence shown here is derived from an EMBL/GenBank/DDBJ whole genome shotgun (WGS) entry which is preliminary data.</text>
</comment>
<evidence type="ECO:0000256" key="1">
    <source>
        <dbReference type="SAM" id="Coils"/>
    </source>
</evidence>
<feature type="coiled-coil region" evidence="1">
    <location>
        <begin position="379"/>
        <end position="413"/>
    </location>
</feature>
<evidence type="ECO:0000259" key="2">
    <source>
        <dbReference type="PROSITE" id="PS50866"/>
    </source>
</evidence>